<dbReference type="RefSeq" id="XP_002682859.1">
    <property type="nucleotide sequence ID" value="XM_002682813.1"/>
</dbReference>
<proteinExistence type="predicted"/>
<keyword evidence="2" id="KW-1185">Reference proteome</keyword>
<dbReference type="Gene3D" id="3.40.50.1820">
    <property type="entry name" value="alpha/beta hydrolase"/>
    <property type="match status" value="1"/>
</dbReference>
<dbReference type="GeneID" id="8855308"/>
<evidence type="ECO:0000313" key="2">
    <source>
        <dbReference type="Proteomes" id="UP000006671"/>
    </source>
</evidence>
<dbReference type="InterPro" id="IPR029058">
    <property type="entry name" value="AB_hydrolase_fold"/>
</dbReference>
<reference evidence="1 2" key="1">
    <citation type="journal article" date="2010" name="Cell">
        <title>The genome of Naegleria gruberi illuminates early eukaryotic versatility.</title>
        <authorList>
            <person name="Fritz-Laylin L.K."/>
            <person name="Prochnik S.E."/>
            <person name="Ginger M.L."/>
            <person name="Dacks J.B."/>
            <person name="Carpenter M.L."/>
            <person name="Field M.C."/>
            <person name="Kuo A."/>
            <person name="Paredez A."/>
            <person name="Chapman J."/>
            <person name="Pham J."/>
            <person name="Shu S."/>
            <person name="Neupane R."/>
            <person name="Cipriano M."/>
            <person name="Mancuso J."/>
            <person name="Tu H."/>
            <person name="Salamov A."/>
            <person name="Lindquist E."/>
            <person name="Shapiro H."/>
            <person name="Lucas S."/>
            <person name="Grigoriev I.V."/>
            <person name="Cande W.Z."/>
            <person name="Fulton C."/>
            <person name="Rokhsar D.S."/>
            <person name="Dawson S.C."/>
        </authorList>
    </citation>
    <scope>NUCLEOTIDE SEQUENCE [LARGE SCALE GENOMIC DNA]</scope>
    <source>
        <strain evidence="1 2">NEG-M</strain>
    </source>
</reference>
<dbReference type="InParanoid" id="D2UZA3"/>
<dbReference type="KEGG" id="ngr:NAEGRDRAFT_61866"/>
<dbReference type="OrthoDB" id="95392at2759"/>
<dbReference type="Proteomes" id="UP000006671">
    <property type="component" value="Unassembled WGS sequence"/>
</dbReference>
<protein>
    <submittedName>
        <fullName evidence="1">Predicted protein</fullName>
    </submittedName>
</protein>
<evidence type="ECO:0000313" key="1">
    <source>
        <dbReference type="EMBL" id="EFC50115.1"/>
    </source>
</evidence>
<name>D2UZA3_NAEGR</name>
<dbReference type="EMBL" id="GG738846">
    <property type="protein sequence ID" value="EFC50115.1"/>
    <property type="molecule type" value="Genomic_DNA"/>
</dbReference>
<dbReference type="eggNOG" id="ENOG502S48E">
    <property type="taxonomic scope" value="Eukaryota"/>
</dbReference>
<dbReference type="OMA" id="SNSHACI"/>
<gene>
    <name evidence="1" type="ORF">NAEGRDRAFT_61866</name>
</gene>
<dbReference type="VEuPathDB" id="AmoebaDB:NAEGRDRAFT_61866"/>
<accession>D2UZA3</accession>
<sequence length="611" mass="68931">MLQKKNKMNGALFLAVALLFVLNVLIVNMQHVVESLTLHSKVGENKQAAAATVGVGGEFVKLSGNWLNIPNISNFKLHVRSRVDSMMDITIHGFIRRNEGDKRSPYHIYSKTSQVHSTANLTHYFDSQMEHYNSEEQSACGRNCKPVTDEKVERLKQFANFKIPFHQMLNQAYENNAYFYNQQVVGGNQYQIYDNVMDGICKDSDIVVTYFHEQYFLLCLVKNGREISSLKHIVGREFIVTVKTFTNSNFQKSIEQFQNESHKFPKKKVNAALIEQLDEDEKPQKRSTLKMNADPTRAYFFQSNSHACILPWLQGSKCKSQSTTMNTNNTARSVAELPKKRCVFIHGYGTNMEFSGAPVFHSSHFRDGEYWGKIDNYTPQCSERVFMREETNYRGWINTELQQSVCNIILGDSKDNVIKNTIIFAHSMGNMMLAGAIMNGYCSIDKETTSWYNIMGPIQGTSVANAGSALCNHKLGIDKLVTHFGLCEKPGTPSEALYSLSTECNLLPQIKPIVEQYVKGYMCGVSKLGVHPMSGISIGLKIVGSTFLATHYNDGVVPLYSCKNTIPAQDFVNDYSSNFYRVKANHFDGTCANGDGWFDSSSPCSFYLNKY</sequence>
<organism evidence="2">
    <name type="scientific">Naegleria gruberi</name>
    <name type="common">Amoeba</name>
    <dbReference type="NCBI Taxonomy" id="5762"/>
    <lineage>
        <taxon>Eukaryota</taxon>
        <taxon>Discoba</taxon>
        <taxon>Heterolobosea</taxon>
        <taxon>Tetramitia</taxon>
        <taxon>Eutetramitia</taxon>
        <taxon>Vahlkampfiidae</taxon>
        <taxon>Naegleria</taxon>
    </lineage>
</organism>
<dbReference type="AlphaFoldDB" id="D2UZA3"/>